<keyword evidence="15 19" id="KW-0092">Biotin</keyword>
<dbReference type="SUPFAM" id="SSF56059">
    <property type="entry name" value="Glutathione synthetase ATP-binding domain-like"/>
    <property type="match status" value="1"/>
</dbReference>
<evidence type="ECO:0000256" key="17">
    <source>
        <dbReference type="ARBA" id="ARBA00048600"/>
    </source>
</evidence>
<evidence type="ECO:0000256" key="19">
    <source>
        <dbReference type="RuleBase" id="RU365063"/>
    </source>
</evidence>
<evidence type="ECO:0000256" key="2">
    <source>
        <dbReference type="ARBA" id="ARBA00004956"/>
    </source>
</evidence>
<evidence type="ECO:0000313" key="22">
    <source>
        <dbReference type="EMBL" id="MBR0648469.1"/>
    </source>
</evidence>
<keyword evidence="9 18" id="KW-0547">Nucleotide-binding</keyword>
<dbReference type="PROSITE" id="PS00867">
    <property type="entry name" value="CPSASE_2"/>
    <property type="match status" value="1"/>
</dbReference>
<dbReference type="Pfam" id="PF00289">
    <property type="entry name" value="Biotin_carb_N"/>
    <property type="match status" value="1"/>
</dbReference>
<keyword evidence="14 19" id="KW-0275">Fatty acid biosynthesis</keyword>
<dbReference type="InterPro" id="IPR005479">
    <property type="entry name" value="CPAse_ATP-bd"/>
</dbReference>
<dbReference type="NCBIfam" id="TIGR00514">
    <property type="entry name" value="accC"/>
    <property type="match status" value="1"/>
</dbReference>
<keyword evidence="7 19" id="KW-0436">Ligase</keyword>
<evidence type="ECO:0000256" key="15">
    <source>
        <dbReference type="ARBA" id="ARBA00023267"/>
    </source>
</evidence>
<comment type="catalytic activity">
    <reaction evidence="17 19">
        <text>N(6)-biotinyl-L-lysyl-[protein] + hydrogencarbonate + ATP = N(6)-carboxybiotinyl-L-lysyl-[protein] + ADP + phosphate + H(+)</text>
        <dbReference type="Rhea" id="RHEA:13501"/>
        <dbReference type="Rhea" id="RHEA-COMP:10505"/>
        <dbReference type="Rhea" id="RHEA-COMP:10506"/>
        <dbReference type="ChEBI" id="CHEBI:15378"/>
        <dbReference type="ChEBI" id="CHEBI:17544"/>
        <dbReference type="ChEBI" id="CHEBI:30616"/>
        <dbReference type="ChEBI" id="CHEBI:43474"/>
        <dbReference type="ChEBI" id="CHEBI:83144"/>
        <dbReference type="ChEBI" id="CHEBI:83145"/>
        <dbReference type="ChEBI" id="CHEBI:456216"/>
        <dbReference type="EC" id="6.3.4.14"/>
    </reaction>
</comment>
<comment type="function">
    <text evidence="1 19">This protein is a component of the acetyl coenzyme A carboxylase complex; first, biotin carboxylase catalyzes the carboxylation of the carrier protein and then the transcarboxylase transfers the carboxyl group to form malonyl-CoA.</text>
</comment>
<organism evidence="22 23">
    <name type="scientific">Neoroseomonas terrae</name>
    <dbReference type="NCBI Taxonomy" id="424799"/>
    <lineage>
        <taxon>Bacteria</taxon>
        <taxon>Pseudomonadati</taxon>
        <taxon>Pseudomonadota</taxon>
        <taxon>Alphaproteobacteria</taxon>
        <taxon>Acetobacterales</taxon>
        <taxon>Acetobacteraceae</taxon>
        <taxon>Neoroseomonas</taxon>
    </lineage>
</organism>
<accession>A0ABS5EBR4</accession>
<dbReference type="PANTHER" id="PTHR48095:SF2">
    <property type="entry name" value="BIOTIN CARBOXYLASE, CHLOROPLASTIC"/>
    <property type="match status" value="1"/>
</dbReference>
<keyword evidence="11 18" id="KW-0067">ATP-binding</keyword>
<evidence type="ECO:0000259" key="20">
    <source>
        <dbReference type="PROSITE" id="PS50975"/>
    </source>
</evidence>
<dbReference type="Pfam" id="PF02785">
    <property type="entry name" value="Biotin_carb_C"/>
    <property type="match status" value="1"/>
</dbReference>
<dbReference type="SMART" id="SM00878">
    <property type="entry name" value="Biotin_carb_C"/>
    <property type="match status" value="1"/>
</dbReference>
<evidence type="ECO:0000256" key="5">
    <source>
        <dbReference type="ARBA" id="ARBA00017242"/>
    </source>
</evidence>
<evidence type="ECO:0000256" key="18">
    <source>
        <dbReference type="PROSITE-ProRule" id="PRU00409"/>
    </source>
</evidence>
<dbReference type="GO" id="GO:0004075">
    <property type="term" value="F:biotin carboxylase activity"/>
    <property type="evidence" value="ECO:0007669"/>
    <property type="project" value="UniProtKB-EC"/>
</dbReference>
<evidence type="ECO:0000256" key="12">
    <source>
        <dbReference type="ARBA" id="ARBA00022842"/>
    </source>
</evidence>
<dbReference type="InterPro" id="IPR051602">
    <property type="entry name" value="ACC_Biotin_Carboxylase"/>
</dbReference>
<dbReference type="NCBIfam" id="NF006367">
    <property type="entry name" value="PRK08591.1"/>
    <property type="match status" value="1"/>
</dbReference>
<dbReference type="SUPFAM" id="SSF52440">
    <property type="entry name" value="PreATP-grasp domain"/>
    <property type="match status" value="1"/>
</dbReference>
<keyword evidence="8" id="KW-0479">Metal-binding</keyword>
<comment type="caution">
    <text evidence="22">The sequence shown here is derived from an EMBL/GenBank/DDBJ whole genome shotgun (WGS) entry which is preliminary data.</text>
</comment>
<dbReference type="EMBL" id="JAAEDI010000002">
    <property type="protein sequence ID" value="MBR0648469.1"/>
    <property type="molecule type" value="Genomic_DNA"/>
</dbReference>
<dbReference type="InterPro" id="IPR005482">
    <property type="entry name" value="Biotin_COase_C"/>
</dbReference>
<evidence type="ECO:0000256" key="7">
    <source>
        <dbReference type="ARBA" id="ARBA00022598"/>
    </source>
</evidence>
<protein>
    <recommendedName>
        <fullName evidence="5 19">Biotin carboxylase</fullName>
        <ecNumber evidence="4 19">6.3.4.14</ecNumber>
    </recommendedName>
    <alternativeName>
        <fullName evidence="16 19">Acetyl-coenzyme A carboxylase biotin carboxylase subunit A</fullName>
    </alternativeName>
</protein>
<keyword evidence="23" id="KW-1185">Reference proteome</keyword>
<dbReference type="RefSeq" id="WP_211865668.1">
    <property type="nucleotide sequence ID" value="NZ_JAAEDI010000002.1"/>
</dbReference>
<evidence type="ECO:0000256" key="16">
    <source>
        <dbReference type="ARBA" id="ARBA00033786"/>
    </source>
</evidence>
<evidence type="ECO:0000256" key="1">
    <source>
        <dbReference type="ARBA" id="ARBA00003761"/>
    </source>
</evidence>
<evidence type="ECO:0000259" key="21">
    <source>
        <dbReference type="PROSITE" id="PS50979"/>
    </source>
</evidence>
<dbReference type="PANTHER" id="PTHR48095">
    <property type="entry name" value="PYRUVATE CARBOXYLASE SUBUNIT A"/>
    <property type="match status" value="1"/>
</dbReference>
<comment type="subunit">
    <text evidence="3 19">Acetyl-CoA carboxylase is a heterohexamer of biotin carboxyl carrier protein, biotin carboxylase and the two subunits of carboxyl transferase in a 2:2 complex.</text>
</comment>
<dbReference type="EC" id="6.3.4.14" evidence="4 19"/>
<proteinExistence type="predicted"/>
<comment type="pathway">
    <text evidence="2 19">Lipid metabolism; malonyl-CoA biosynthesis; malonyl-CoA from acetyl-CoA: step 1/1.</text>
</comment>
<keyword evidence="13 19" id="KW-0443">Lipid metabolism</keyword>
<evidence type="ECO:0000256" key="11">
    <source>
        <dbReference type="ARBA" id="ARBA00022840"/>
    </source>
</evidence>
<reference evidence="23" key="1">
    <citation type="journal article" date="2021" name="Syst. Appl. Microbiol.">
        <title>Roseomonas hellenica sp. nov., isolated from roots of wild-growing Alkanna tinctoria.</title>
        <authorList>
            <person name="Rat A."/>
            <person name="Naranjo H.D."/>
            <person name="Lebbe L."/>
            <person name="Cnockaert M."/>
            <person name="Krigas N."/>
            <person name="Grigoriadou K."/>
            <person name="Maloupa E."/>
            <person name="Willems A."/>
        </authorList>
    </citation>
    <scope>NUCLEOTIDE SEQUENCE [LARGE SCALE GENOMIC DNA]</scope>
    <source>
        <strain evidence="23">LMG 31159</strain>
    </source>
</reference>
<keyword evidence="12" id="KW-0460">Magnesium</keyword>
<evidence type="ECO:0000313" key="23">
    <source>
        <dbReference type="Proteomes" id="UP000698752"/>
    </source>
</evidence>
<dbReference type="PROSITE" id="PS00866">
    <property type="entry name" value="CPSASE_1"/>
    <property type="match status" value="1"/>
</dbReference>
<evidence type="ECO:0000256" key="6">
    <source>
        <dbReference type="ARBA" id="ARBA00022516"/>
    </source>
</evidence>
<evidence type="ECO:0000256" key="14">
    <source>
        <dbReference type="ARBA" id="ARBA00023160"/>
    </source>
</evidence>
<evidence type="ECO:0000256" key="13">
    <source>
        <dbReference type="ARBA" id="ARBA00023098"/>
    </source>
</evidence>
<feature type="domain" description="ATP-grasp" evidence="20">
    <location>
        <begin position="120"/>
        <end position="316"/>
    </location>
</feature>
<evidence type="ECO:0000256" key="9">
    <source>
        <dbReference type="ARBA" id="ARBA00022741"/>
    </source>
</evidence>
<evidence type="ECO:0000256" key="3">
    <source>
        <dbReference type="ARBA" id="ARBA00011750"/>
    </source>
</evidence>
<dbReference type="SUPFAM" id="SSF51246">
    <property type="entry name" value="Rudiment single hybrid motif"/>
    <property type="match status" value="1"/>
</dbReference>
<dbReference type="InterPro" id="IPR011761">
    <property type="entry name" value="ATP-grasp"/>
</dbReference>
<keyword evidence="6 19" id="KW-0444">Lipid biosynthesis</keyword>
<evidence type="ECO:0000256" key="8">
    <source>
        <dbReference type="ARBA" id="ARBA00022723"/>
    </source>
</evidence>
<dbReference type="Pfam" id="PF02786">
    <property type="entry name" value="CPSase_L_D2"/>
    <property type="match status" value="1"/>
</dbReference>
<sequence>MFGKVLIANRGEIALRVHRACQEMGIRTVAVHSTADATAMHVRLADESVCIGPPAARDSYLNVAAILSAATITGADAVHPGYGFLSENARFAEMVEAHGLKFIGPTPDHIRMMGDKIAAKDAMRRLDVPLVPGSPGALESLEEARAVADQIKYPVLIKAAAGGGGRGMKVARSADELEEAWRVARAEAKAAFGDDSVYMEKYLDRPRHIELQVLADTHGNVVHFGERDCSLQRRHQKLVEEAGSPVLSAADREALGARVTAGLAKLGYRNAGTLEFLWQDGQFAFIEMNTRLQVEHPVTEMVCGIDLVKEQIRIAAGEPLGYGQKDVAFAGHAIECRITAEDPETFAPSPGRVNTYHAPGGLGVRVDSALYSGYTVPPHYDSLVAKLVVHAPSRPEAIARMRRALNEMVVAGIRTTLPLHQAVMDDPEFQSGEYTIHWLERFVATRQG</sequence>
<dbReference type="Gene3D" id="3.30.470.20">
    <property type="entry name" value="ATP-grasp fold, B domain"/>
    <property type="match status" value="1"/>
</dbReference>
<dbReference type="PROSITE" id="PS50979">
    <property type="entry name" value="BC"/>
    <property type="match status" value="1"/>
</dbReference>
<evidence type="ECO:0000256" key="10">
    <source>
        <dbReference type="ARBA" id="ARBA00022832"/>
    </source>
</evidence>
<dbReference type="InterPro" id="IPR005481">
    <property type="entry name" value="BC-like_N"/>
</dbReference>
<dbReference type="InterPro" id="IPR011054">
    <property type="entry name" value="Rudment_hybrid_motif"/>
</dbReference>
<gene>
    <name evidence="22" type="primary">accC</name>
    <name evidence="22" type="ORF">GXW78_02235</name>
</gene>
<name>A0ABS5EBR4_9PROT</name>
<dbReference type="InterPro" id="IPR011764">
    <property type="entry name" value="Biotin_carboxylation_dom"/>
</dbReference>
<keyword evidence="10 19" id="KW-0276">Fatty acid metabolism</keyword>
<dbReference type="Gene3D" id="3.40.50.20">
    <property type="match status" value="1"/>
</dbReference>
<dbReference type="InterPro" id="IPR004549">
    <property type="entry name" value="Acetyl_CoA_COase_biotin_COase"/>
</dbReference>
<feature type="domain" description="Biotin carboxylation" evidence="21">
    <location>
        <begin position="1"/>
        <end position="444"/>
    </location>
</feature>
<dbReference type="InterPro" id="IPR013815">
    <property type="entry name" value="ATP_grasp_subdomain_1"/>
</dbReference>
<dbReference type="PROSITE" id="PS50975">
    <property type="entry name" value="ATP_GRASP"/>
    <property type="match status" value="1"/>
</dbReference>
<dbReference type="Gene3D" id="3.30.1490.20">
    <property type="entry name" value="ATP-grasp fold, A domain"/>
    <property type="match status" value="1"/>
</dbReference>
<dbReference type="Proteomes" id="UP000698752">
    <property type="component" value="Unassembled WGS sequence"/>
</dbReference>
<dbReference type="InterPro" id="IPR016185">
    <property type="entry name" value="PreATP-grasp_dom_sf"/>
</dbReference>
<evidence type="ECO:0000256" key="4">
    <source>
        <dbReference type="ARBA" id="ARBA00013263"/>
    </source>
</evidence>